<dbReference type="KEGG" id="tre:TRIREDRAFT_109607"/>
<keyword evidence="2" id="KW-1185">Reference proteome</keyword>
<dbReference type="EMBL" id="GL985071">
    <property type="protein sequence ID" value="EGR46780.1"/>
    <property type="molecule type" value="Genomic_DNA"/>
</dbReference>
<organism evidence="2">
    <name type="scientific">Hypocrea jecorina (strain QM6a)</name>
    <name type="common">Trichoderma reesei</name>
    <dbReference type="NCBI Taxonomy" id="431241"/>
    <lineage>
        <taxon>Eukaryota</taxon>
        <taxon>Fungi</taxon>
        <taxon>Dikarya</taxon>
        <taxon>Ascomycota</taxon>
        <taxon>Pezizomycotina</taxon>
        <taxon>Sordariomycetes</taxon>
        <taxon>Hypocreomycetidae</taxon>
        <taxon>Hypocreales</taxon>
        <taxon>Hypocreaceae</taxon>
        <taxon>Trichoderma</taxon>
    </lineage>
</organism>
<proteinExistence type="predicted"/>
<name>G0RPN8_HYPJQ</name>
<dbReference type="VEuPathDB" id="FungiDB:TRIREDRAFT_109607"/>
<accession>G0RPN8</accession>
<evidence type="ECO:0000313" key="1">
    <source>
        <dbReference type="EMBL" id="EGR46780.1"/>
    </source>
</evidence>
<feature type="non-terminal residue" evidence="1">
    <location>
        <position position="1"/>
    </location>
</feature>
<dbReference type="HOGENOM" id="CLU_2948076_0_0_1"/>
<dbReference type="AlphaFoldDB" id="G0RPN8"/>
<dbReference type="RefSeq" id="XP_006967252.1">
    <property type="nucleotide sequence ID" value="XM_006967190.1"/>
</dbReference>
<evidence type="ECO:0000313" key="2">
    <source>
        <dbReference type="Proteomes" id="UP000008984"/>
    </source>
</evidence>
<sequence length="60" mass="7079">LRFYLRYAALLIYNLSLGARCFKLRFKEEALRDFIILAIICISYNRARAVKLISIRKALI</sequence>
<dbReference type="GeneID" id="18481938"/>
<reference evidence="1 2" key="1">
    <citation type="journal article" date="2008" name="Nat. Biotechnol.">
        <title>Genome sequencing and analysis of the biomass-degrading fungus Trichoderma reesei (syn. Hypocrea jecorina).</title>
        <authorList>
            <person name="Martinez D."/>
            <person name="Berka R.M."/>
            <person name="Henrissat B."/>
            <person name="Saloheimo M."/>
            <person name="Arvas M."/>
            <person name="Baker S.E."/>
            <person name="Chapman J."/>
            <person name="Chertkov O."/>
            <person name="Coutinho P.M."/>
            <person name="Cullen D."/>
            <person name="Danchin E.G."/>
            <person name="Grigoriev I.V."/>
            <person name="Harris P."/>
            <person name="Jackson M."/>
            <person name="Kubicek C.P."/>
            <person name="Han C.S."/>
            <person name="Ho I."/>
            <person name="Larrondo L.F."/>
            <person name="de Leon A.L."/>
            <person name="Magnuson J.K."/>
            <person name="Merino S."/>
            <person name="Misra M."/>
            <person name="Nelson B."/>
            <person name="Putnam N."/>
            <person name="Robbertse B."/>
            <person name="Salamov A.A."/>
            <person name="Schmoll M."/>
            <person name="Terry A."/>
            <person name="Thayer N."/>
            <person name="Westerholm-Parvinen A."/>
            <person name="Schoch C.L."/>
            <person name="Yao J."/>
            <person name="Barabote R."/>
            <person name="Nelson M.A."/>
            <person name="Detter C."/>
            <person name="Bruce D."/>
            <person name="Kuske C.R."/>
            <person name="Xie G."/>
            <person name="Richardson P."/>
            <person name="Rokhsar D.S."/>
            <person name="Lucas S.M."/>
            <person name="Rubin E.M."/>
            <person name="Dunn-Coleman N."/>
            <person name="Ward M."/>
            <person name="Brettin T.S."/>
        </authorList>
    </citation>
    <scope>NUCLEOTIDE SEQUENCE [LARGE SCALE GENOMIC DNA]</scope>
    <source>
        <strain evidence="1 2">QM6a</strain>
    </source>
</reference>
<dbReference type="Proteomes" id="UP000008984">
    <property type="component" value="Unassembled WGS sequence"/>
</dbReference>
<protein>
    <submittedName>
        <fullName evidence="1">Predicted protein</fullName>
    </submittedName>
</protein>
<gene>
    <name evidence="1" type="ORF">TRIREDRAFT_109607</name>
</gene>